<gene>
    <name evidence="16" type="ORF">J2S73_000385</name>
</gene>
<comment type="similarity">
    <text evidence="3 14">Belongs to the Nth/MutY family.</text>
</comment>
<evidence type="ECO:0000256" key="9">
    <source>
        <dbReference type="ARBA" id="ARBA00022801"/>
    </source>
</evidence>
<dbReference type="CDD" id="cd03431">
    <property type="entry name" value="NUDIX_DNA_Glycosylase_C-MutY"/>
    <property type="match status" value="1"/>
</dbReference>
<dbReference type="Gene3D" id="1.10.1670.10">
    <property type="entry name" value="Helix-hairpin-Helix base-excision DNA repair enzymes (C-terminal)"/>
    <property type="match status" value="1"/>
</dbReference>
<dbReference type="AlphaFoldDB" id="A0AAE4ARF0"/>
<comment type="function">
    <text evidence="2">Adenine glycosylase active on G-A mispairs. MutY also corrects error-prone DNA synthesis past GO lesions which are due to the oxidatively damaged form of guanine: 7,8-dihydro-8-oxoguanine (8-oxo-dGTP).</text>
</comment>
<dbReference type="GO" id="GO:0006298">
    <property type="term" value="P:mismatch repair"/>
    <property type="evidence" value="ECO:0007669"/>
    <property type="project" value="TreeGrafter"/>
</dbReference>
<evidence type="ECO:0000256" key="11">
    <source>
        <dbReference type="ARBA" id="ARBA00023014"/>
    </source>
</evidence>
<keyword evidence="12" id="KW-0234">DNA repair</keyword>
<evidence type="ECO:0000256" key="2">
    <source>
        <dbReference type="ARBA" id="ARBA00002933"/>
    </source>
</evidence>
<evidence type="ECO:0000256" key="1">
    <source>
        <dbReference type="ARBA" id="ARBA00000843"/>
    </source>
</evidence>
<keyword evidence="11" id="KW-0411">Iron-sulfur</keyword>
<proteinExistence type="inferred from homology"/>
<dbReference type="GO" id="GO:0046872">
    <property type="term" value="F:metal ion binding"/>
    <property type="evidence" value="ECO:0007669"/>
    <property type="project" value="UniProtKB-UniRule"/>
</dbReference>
<evidence type="ECO:0000256" key="7">
    <source>
        <dbReference type="ARBA" id="ARBA00022723"/>
    </source>
</evidence>
<dbReference type="GO" id="GO:0032357">
    <property type="term" value="F:oxidized purine DNA binding"/>
    <property type="evidence" value="ECO:0007669"/>
    <property type="project" value="TreeGrafter"/>
</dbReference>
<comment type="catalytic activity">
    <reaction evidence="1 14">
        <text>Hydrolyzes free adenine bases from 7,8-dihydro-8-oxoguanine:adenine mismatched double-stranded DNA, leaving an apurinic site.</text>
        <dbReference type="EC" id="3.2.2.31"/>
    </reaction>
</comment>
<evidence type="ECO:0000256" key="10">
    <source>
        <dbReference type="ARBA" id="ARBA00023004"/>
    </source>
</evidence>
<dbReference type="SUPFAM" id="SSF48150">
    <property type="entry name" value="DNA-glycosylase"/>
    <property type="match status" value="1"/>
</dbReference>
<dbReference type="Pfam" id="PF14815">
    <property type="entry name" value="NUDIX_4"/>
    <property type="match status" value="1"/>
</dbReference>
<dbReference type="PANTHER" id="PTHR42944:SF1">
    <property type="entry name" value="ADENINE DNA GLYCOSYLASE"/>
    <property type="match status" value="1"/>
</dbReference>
<dbReference type="InterPro" id="IPR023170">
    <property type="entry name" value="HhH_base_excis_C"/>
</dbReference>
<evidence type="ECO:0000259" key="15">
    <source>
        <dbReference type="SMART" id="SM00478"/>
    </source>
</evidence>
<evidence type="ECO:0000256" key="12">
    <source>
        <dbReference type="ARBA" id="ARBA00023204"/>
    </source>
</evidence>
<dbReference type="NCBIfam" id="TIGR01084">
    <property type="entry name" value="mutY"/>
    <property type="match status" value="1"/>
</dbReference>
<name>A0AAE4ARF0_9HYPH</name>
<dbReference type="InterPro" id="IPR044298">
    <property type="entry name" value="MIG/MutY"/>
</dbReference>
<sequence>MDTMIASDPSNSVALLAWYDRHARRLPWRIGPQRRRDGERPDPYRVWLSEIMLQQTTVAAVGPYFDRFVTRWPGVADLAAAETDHVMQEWAGLGYYSRARNLKRCAEIVASEHGGRFPETSDELATLPGIGPYTAAAIAAIAFDEPAPVVDGNVERVVTRLYRIETPLPKAKTEVRARVAGITPETRPGCFAQAMMDLGATICTPKRPTCALCPVNESCAAHAEGDPERFPVKAPKKEKPTRTGTAYVAVRADGAVLLRRRAEKGLLGGMAEVPNEGWATKSGGEEAEGPPLRADWVRLPAPVRHTFTHFHLVLDVYRARVGREIAAPADAWWSAPDRLDGEALPAVMRKVVASALEG</sequence>
<dbReference type="PANTHER" id="PTHR42944">
    <property type="entry name" value="ADENINE DNA GLYCOSYLASE"/>
    <property type="match status" value="1"/>
</dbReference>
<evidence type="ECO:0000313" key="17">
    <source>
        <dbReference type="Proteomes" id="UP001229244"/>
    </source>
</evidence>
<dbReference type="InterPro" id="IPR029119">
    <property type="entry name" value="MutY_C"/>
</dbReference>
<evidence type="ECO:0000256" key="13">
    <source>
        <dbReference type="ARBA" id="ARBA00023295"/>
    </source>
</evidence>
<dbReference type="Pfam" id="PF00730">
    <property type="entry name" value="HhH-GPD"/>
    <property type="match status" value="1"/>
</dbReference>
<dbReference type="Proteomes" id="UP001229244">
    <property type="component" value="Unassembled WGS sequence"/>
</dbReference>
<evidence type="ECO:0000313" key="16">
    <source>
        <dbReference type="EMBL" id="MDQ0313948.1"/>
    </source>
</evidence>
<dbReference type="GO" id="GO:0034039">
    <property type="term" value="F:8-oxo-7,8-dihydroguanine DNA N-glycosylase activity"/>
    <property type="evidence" value="ECO:0007669"/>
    <property type="project" value="TreeGrafter"/>
</dbReference>
<dbReference type="EC" id="3.2.2.31" evidence="4 14"/>
<evidence type="ECO:0000256" key="6">
    <source>
        <dbReference type="ARBA" id="ARBA00022485"/>
    </source>
</evidence>
<reference evidence="16" key="1">
    <citation type="submission" date="2023-07" db="EMBL/GenBank/DDBJ databases">
        <title>Genomic Encyclopedia of Type Strains, Phase IV (KMG-IV): sequencing the most valuable type-strain genomes for metagenomic binning, comparative biology and taxonomic classification.</title>
        <authorList>
            <person name="Goeker M."/>
        </authorList>
    </citation>
    <scope>NUCLEOTIDE SEQUENCE</scope>
    <source>
        <strain evidence="16">DSM 21202</strain>
    </source>
</reference>
<dbReference type="GO" id="GO:0051539">
    <property type="term" value="F:4 iron, 4 sulfur cluster binding"/>
    <property type="evidence" value="ECO:0007669"/>
    <property type="project" value="UniProtKB-UniRule"/>
</dbReference>
<comment type="caution">
    <text evidence="16">The sequence shown here is derived from an EMBL/GenBank/DDBJ whole genome shotgun (WGS) entry which is preliminary data.</text>
</comment>
<keyword evidence="13 14" id="KW-0326">Glycosidase</keyword>
<dbReference type="InterPro" id="IPR003265">
    <property type="entry name" value="HhH-GPD_domain"/>
</dbReference>
<protein>
    <recommendedName>
        <fullName evidence="5 14">Adenine DNA glycosylase</fullName>
        <ecNumber evidence="4 14">3.2.2.31</ecNumber>
    </recommendedName>
</protein>
<dbReference type="GO" id="GO:0035485">
    <property type="term" value="F:adenine/guanine mispair binding"/>
    <property type="evidence" value="ECO:0007669"/>
    <property type="project" value="TreeGrafter"/>
</dbReference>
<keyword evidence="7" id="KW-0479">Metal-binding</keyword>
<dbReference type="Gene3D" id="3.90.79.10">
    <property type="entry name" value="Nucleoside Triphosphate Pyrophosphohydrolase"/>
    <property type="match status" value="1"/>
</dbReference>
<keyword evidence="8 14" id="KW-0227">DNA damage</keyword>
<feature type="domain" description="HhH-GPD" evidence="15">
    <location>
        <begin position="52"/>
        <end position="201"/>
    </location>
</feature>
<evidence type="ECO:0000256" key="5">
    <source>
        <dbReference type="ARBA" id="ARBA00022023"/>
    </source>
</evidence>
<dbReference type="SUPFAM" id="SSF55811">
    <property type="entry name" value="Nudix"/>
    <property type="match status" value="1"/>
</dbReference>
<organism evidence="16 17">
    <name type="scientific">Amorphus orientalis</name>
    <dbReference type="NCBI Taxonomy" id="649198"/>
    <lineage>
        <taxon>Bacteria</taxon>
        <taxon>Pseudomonadati</taxon>
        <taxon>Pseudomonadota</taxon>
        <taxon>Alphaproteobacteria</taxon>
        <taxon>Hyphomicrobiales</taxon>
        <taxon>Amorphaceae</taxon>
        <taxon>Amorphus</taxon>
    </lineage>
</organism>
<dbReference type="InterPro" id="IPR005760">
    <property type="entry name" value="A/G_AdeGlyc_MutY"/>
</dbReference>
<dbReference type="InterPro" id="IPR015797">
    <property type="entry name" value="NUDIX_hydrolase-like_dom_sf"/>
</dbReference>
<evidence type="ECO:0000256" key="14">
    <source>
        <dbReference type="RuleBase" id="RU365096"/>
    </source>
</evidence>
<keyword evidence="9 16" id="KW-0378">Hydrolase</keyword>
<dbReference type="EMBL" id="JAUSUL010000001">
    <property type="protein sequence ID" value="MDQ0313948.1"/>
    <property type="molecule type" value="Genomic_DNA"/>
</dbReference>
<accession>A0AAE4ARF0</accession>
<evidence type="ECO:0000256" key="8">
    <source>
        <dbReference type="ARBA" id="ARBA00022763"/>
    </source>
</evidence>
<dbReference type="RefSeq" id="WP_370874377.1">
    <property type="nucleotide sequence ID" value="NZ_JAUSUL010000001.1"/>
</dbReference>
<dbReference type="GO" id="GO:0006284">
    <property type="term" value="P:base-excision repair"/>
    <property type="evidence" value="ECO:0007669"/>
    <property type="project" value="UniProtKB-UniRule"/>
</dbReference>
<evidence type="ECO:0000256" key="4">
    <source>
        <dbReference type="ARBA" id="ARBA00012045"/>
    </source>
</evidence>
<dbReference type="Pfam" id="PF00633">
    <property type="entry name" value="HHH"/>
    <property type="match status" value="1"/>
</dbReference>
<keyword evidence="10 14" id="KW-0408">Iron</keyword>
<dbReference type="PROSITE" id="PS01155">
    <property type="entry name" value="ENDONUCLEASE_III_2"/>
    <property type="match status" value="1"/>
</dbReference>
<evidence type="ECO:0000256" key="3">
    <source>
        <dbReference type="ARBA" id="ARBA00008343"/>
    </source>
</evidence>
<dbReference type="InterPro" id="IPR000445">
    <property type="entry name" value="HhH_motif"/>
</dbReference>
<dbReference type="Gene3D" id="1.10.340.30">
    <property type="entry name" value="Hypothetical protein, domain 2"/>
    <property type="match status" value="1"/>
</dbReference>
<dbReference type="InterPro" id="IPR004036">
    <property type="entry name" value="Endonuclease-III-like_CS2"/>
</dbReference>
<dbReference type="CDD" id="cd00056">
    <property type="entry name" value="ENDO3c"/>
    <property type="match status" value="1"/>
</dbReference>
<comment type="cofactor">
    <cofactor evidence="14">
        <name>[4Fe-4S] cluster</name>
        <dbReference type="ChEBI" id="CHEBI:49883"/>
    </cofactor>
    <text evidence="14">Binds 1 [4Fe-4S] cluster.</text>
</comment>
<keyword evidence="6" id="KW-0004">4Fe-4S</keyword>
<dbReference type="GO" id="GO:0000701">
    <property type="term" value="F:purine-specific mismatch base pair DNA N-glycosylase activity"/>
    <property type="evidence" value="ECO:0007669"/>
    <property type="project" value="UniProtKB-EC"/>
</dbReference>
<keyword evidence="17" id="KW-1185">Reference proteome</keyword>
<dbReference type="SMART" id="SM00478">
    <property type="entry name" value="ENDO3c"/>
    <property type="match status" value="1"/>
</dbReference>
<dbReference type="InterPro" id="IPR011257">
    <property type="entry name" value="DNA_glycosylase"/>
</dbReference>
<dbReference type="FunFam" id="1.10.340.30:FF:000002">
    <property type="entry name" value="Adenine DNA glycosylase"/>
    <property type="match status" value="1"/>
</dbReference>